<evidence type="ECO:0000256" key="2">
    <source>
        <dbReference type="SAM" id="Phobius"/>
    </source>
</evidence>
<feature type="transmembrane region" description="Helical" evidence="2">
    <location>
        <begin position="428"/>
        <end position="448"/>
    </location>
</feature>
<feature type="transmembrane region" description="Helical" evidence="2">
    <location>
        <begin position="294"/>
        <end position="318"/>
    </location>
</feature>
<feature type="transmembrane region" description="Helical" evidence="2">
    <location>
        <begin position="369"/>
        <end position="388"/>
    </location>
</feature>
<feature type="transmembrane region" description="Helical" evidence="2">
    <location>
        <begin position="234"/>
        <end position="253"/>
    </location>
</feature>
<dbReference type="InParanoid" id="A0A0G4EWY8"/>
<feature type="compositionally biased region" description="Basic and acidic residues" evidence="1">
    <location>
        <begin position="13"/>
        <end position="24"/>
    </location>
</feature>
<feature type="region of interest" description="Disordered" evidence="1">
    <location>
        <begin position="1"/>
        <end position="24"/>
    </location>
</feature>
<gene>
    <name evidence="3" type="ORF">Vbra_13794</name>
</gene>
<feature type="transmembrane region" description="Helical" evidence="2">
    <location>
        <begin position="199"/>
        <end position="222"/>
    </location>
</feature>
<dbReference type="AlphaFoldDB" id="A0A0G4EWY8"/>
<feature type="transmembrane region" description="Helical" evidence="2">
    <location>
        <begin position="644"/>
        <end position="667"/>
    </location>
</feature>
<protein>
    <submittedName>
        <fullName evidence="3">Uncharacterized protein</fullName>
    </submittedName>
</protein>
<keyword evidence="2" id="KW-0472">Membrane</keyword>
<dbReference type="EMBL" id="CDMY01000337">
    <property type="protein sequence ID" value="CEM03293.1"/>
    <property type="molecule type" value="Genomic_DNA"/>
</dbReference>
<feature type="region of interest" description="Disordered" evidence="1">
    <location>
        <begin position="37"/>
        <end position="57"/>
    </location>
</feature>
<name>A0A0G4EWY8_VITBC</name>
<feature type="compositionally biased region" description="Polar residues" evidence="1">
    <location>
        <begin position="39"/>
        <end position="50"/>
    </location>
</feature>
<evidence type="ECO:0000313" key="4">
    <source>
        <dbReference type="Proteomes" id="UP000041254"/>
    </source>
</evidence>
<dbReference type="PhylomeDB" id="A0A0G4EWY8"/>
<keyword evidence="2" id="KW-0812">Transmembrane</keyword>
<dbReference type="Proteomes" id="UP000041254">
    <property type="component" value="Unassembled WGS sequence"/>
</dbReference>
<feature type="transmembrane region" description="Helical" evidence="2">
    <location>
        <begin position="601"/>
        <end position="623"/>
    </location>
</feature>
<sequence length="696" mass="77833">MEGDTVSPGNDDLEGRSEPIGRSEGRCQCFLRQDMHTSVGPSCENTSGTQPRELGDQKRPQELIAEKVRALSQEIQSSDCLLDLDLRQGEAASVHVNEDAFRRPSHHAMSQSTFTLPDISEEGRPGPQRAEEMAIQAMKMEFQKAAGYPAAFEEFESHLVYEQKTVEDDGETIQLREVLVGTRFTPEPFMRSLRRVVRVVVLQVLYAFFLALPLVLAVPLVWKTCESNMAIAVDYARIVIGCLALIILFVALVEGCRPCGMLRRIRQFLVLFVVAVVAYTTLQTLARYPQLKLFLWISLAFERAVYAVMVPRFFWHVSRDMPGVVKRRRLYTIQMTFLVYTQSVHTLLWGRLFLPKAERTTTDGERTQLAVAFLFASFLLVATVNGLCRKMRDGPPLLNFAIIFPIIVGSLIVPRFLQAEMTALSYKIKSSLLFALYDLLGDLAVPYADMLHAKIIRMCTRIRDGRWPKGGDTAGLHGLSVTSGGSETTRTRATSTKGAALFINRAGSGEPLRSSSEIYQSVMRAGRMRSTTSGLSSMASVVDLQSNFMDYDVKPRYLRALADQTHAYNQAESLILIFINLSLMLMEQLLSPSLPRLFERLGGLCLLVAIEMACEIVLFMVAVRLHNLPILRSEDEPGVLTFRLTTLLAAAVLITSQMMPFIALFLLRALQPSVFGEVRLGELCPHGTYAQPRWAV</sequence>
<feature type="transmembrane region" description="Helical" evidence="2">
    <location>
        <begin position="265"/>
        <end position="282"/>
    </location>
</feature>
<evidence type="ECO:0000313" key="3">
    <source>
        <dbReference type="EMBL" id="CEM03293.1"/>
    </source>
</evidence>
<feature type="transmembrane region" description="Helical" evidence="2">
    <location>
        <begin position="330"/>
        <end position="349"/>
    </location>
</feature>
<keyword evidence="4" id="KW-1185">Reference proteome</keyword>
<accession>A0A0G4EWY8</accession>
<evidence type="ECO:0000256" key="1">
    <source>
        <dbReference type="SAM" id="MobiDB-lite"/>
    </source>
</evidence>
<dbReference type="VEuPathDB" id="CryptoDB:Vbra_13794"/>
<reference evidence="3 4" key="1">
    <citation type="submission" date="2014-11" db="EMBL/GenBank/DDBJ databases">
        <authorList>
            <person name="Zhu J."/>
            <person name="Qi W."/>
            <person name="Song R."/>
        </authorList>
    </citation>
    <scope>NUCLEOTIDE SEQUENCE [LARGE SCALE GENOMIC DNA]</scope>
</reference>
<keyword evidence="2" id="KW-1133">Transmembrane helix</keyword>
<proteinExistence type="predicted"/>
<feature type="transmembrane region" description="Helical" evidence="2">
    <location>
        <begin position="397"/>
        <end position="416"/>
    </location>
</feature>
<organism evidence="3 4">
    <name type="scientific">Vitrella brassicaformis (strain CCMP3155)</name>
    <dbReference type="NCBI Taxonomy" id="1169540"/>
    <lineage>
        <taxon>Eukaryota</taxon>
        <taxon>Sar</taxon>
        <taxon>Alveolata</taxon>
        <taxon>Colpodellida</taxon>
        <taxon>Vitrellaceae</taxon>
        <taxon>Vitrella</taxon>
    </lineage>
</organism>